<accession>A0AAD7I0R7</accession>
<proteinExistence type="predicted"/>
<name>A0AAD7I0R7_9AGAR</name>
<dbReference type="EMBL" id="JARJLG010000176">
    <property type="protein sequence ID" value="KAJ7732354.1"/>
    <property type="molecule type" value="Genomic_DNA"/>
</dbReference>
<dbReference type="Proteomes" id="UP001215280">
    <property type="component" value="Unassembled WGS sequence"/>
</dbReference>
<gene>
    <name evidence="1" type="ORF">DFH07DRAFT_990903</name>
</gene>
<organism evidence="1 2">
    <name type="scientific">Mycena maculata</name>
    <dbReference type="NCBI Taxonomy" id="230809"/>
    <lineage>
        <taxon>Eukaryota</taxon>
        <taxon>Fungi</taxon>
        <taxon>Dikarya</taxon>
        <taxon>Basidiomycota</taxon>
        <taxon>Agaricomycotina</taxon>
        <taxon>Agaricomycetes</taxon>
        <taxon>Agaricomycetidae</taxon>
        <taxon>Agaricales</taxon>
        <taxon>Marasmiineae</taxon>
        <taxon>Mycenaceae</taxon>
        <taxon>Mycena</taxon>
    </lineage>
</organism>
<comment type="caution">
    <text evidence="1">The sequence shown here is derived from an EMBL/GenBank/DDBJ whole genome shotgun (WGS) entry which is preliminary data.</text>
</comment>
<feature type="non-terminal residue" evidence="1">
    <location>
        <position position="1"/>
    </location>
</feature>
<evidence type="ECO:0000313" key="1">
    <source>
        <dbReference type="EMBL" id="KAJ7732354.1"/>
    </source>
</evidence>
<protein>
    <submittedName>
        <fullName evidence="1">Uncharacterized protein</fullName>
    </submittedName>
</protein>
<keyword evidence="2" id="KW-1185">Reference proteome</keyword>
<dbReference type="AlphaFoldDB" id="A0AAD7I0R7"/>
<feature type="non-terminal residue" evidence="1">
    <location>
        <position position="290"/>
    </location>
</feature>
<evidence type="ECO:0000313" key="2">
    <source>
        <dbReference type="Proteomes" id="UP001215280"/>
    </source>
</evidence>
<sequence length="290" mass="33069">AHKLFHEAVTEFEELYYQRLPSRLHFIRQSIHQLLHLALEVVRLGPGAYYTQWTMERTIGNLGEEIKQHSDPYANLSQRACRRAQVNSLKSLIPDLELDEDTLPRGSEDLDDGCVLLRARDEYNQKIYGAPGGAIKSYLEDATGETYPENLVPSLQRWARLRLPNGQIARSAWKEKQKALKNVRMARNIHFTDTVVGESYGEVQFLFQARISDEMRTLALISPYSPPDQQLLEDSSNTLWVCSTTEQNSLRVIDVKIITSVVGMVPFDEDRVFAVHKMGLDVAEMAGYTE</sequence>
<reference evidence="1" key="1">
    <citation type="submission" date="2023-03" db="EMBL/GenBank/DDBJ databases">
        <title>Massive genome expansion in bonnet fungi (Mycena s.s.) driven by repeated elements and novel gene families across ecological guilds.</title>
        <authorList>
            <consortium name="Lawrence Berkeley National Laboratory"/>
            <person name="Harder C.B."/>
            <person name="Miyauchi S."/>
            <person name="Viragh M."/>
            <person name="Kuo A."/>
            <person name="Thoen E."/>
            <person name="Andreopoulos B."/>
            <person name="Lu D."/>
            <person name="Skrede I."/>
            <person name="Drula E."/>
            <person name="Henrissat B."/>
            <person name="Morin E."/>
            <person name="Kohler A."/>
            <person name="Barry K."/>
            <person name="LaButti K."/>
            <person name="Morin E."/>
            <person name="Salamov A."/>
            <person name="Lipzen A."/>
            <person name="Mereny Z."/>
            <person name="Hegedus B."/>
            <person name="Baldrian P."/>
            <person name="Stursova M."/>
            <person name="Weitz H."/>
            <person name="Taylor A."/>
            <person name="Grigoriev I.V."/>
            <person name="Nagy L.G."/>
            <person name="Martin F."/>
            <person name="Kauserud H."/>
        </authorList>
    </citation>
    <scope>NUCLEOTIDE SEQUENCE</scope>
    <source>
        <strain evidence="1">CBHHK188m</strain>
    </source>
</reference>